<feature type="region of interest" description="Disordered" evidence="1">
    <location>
        <begin position="194"/>
        <end position="214"/>
    </location>
</feature>
<organism evidence="2 3">
    <name type="scientific">Alienimonas chondri</name>
    <dbReference type="NCBI Taxonomy" id="2681879"/>
    <lineage>
        <taxon>Bacteria</taxon>
        <taxon>Pseudomonadati</taxon>
        <taxon>Planctomycetota</taxon>
        <taxon>Planctomycetia</taxon>
        <taxon>Planctomycetales</taxon>
        <taxon>Planctomycetaceae</taxon>
        <taxon>Alienimonas</taxon>
    </lineage>
</organism>
<evidence type="ECO:0000256" key="1">
    <source>
        <dbReference type="SAM" id="MobiDB-lite"/>
    </source>
</evidence>
<comment type="caution">
    <text evidence="2">The sequence shown here is derived from an EMBL/GenBank/DDBJ whole genome shotgun (WGS) entry which is preliminary data.</text>
</comment>
<sequence>MTAALRGEFDQAATLAARLPDDAALLLPVSAGWERAPGRGTLQFAAARSALAERLLKLSLSETERRTARVRRASALLDRGEPTAAANDLLIVLAAGHDAEVAELAAEAVARSRSPQLAAASLEAWRKAEAAEPDGSANWLAARARRIAGLHAAGRTDDAARLLSVTKLLHPGVPAASPETRRRFAALARTLGEPTGIAHGLPHADARRPGPSRR</sequence>
<evidence type="ECO:0000313" key="2">
    <source>
        <dbReference type="EMBL" id="NNJ28180.1"/>
    </source>
</evidence>
<reference evidence="2 3" key="1">
    <citation type="journal article" date="2020" name="Syst. Appl. Microbiol.">
        <title>Alienimonas chondri sp. nov., a novel planctomycete isolated from the biofilm of the red alga Chondrus crispus.</title>
        <authorList>
            <person name="Vitorino I."/>
            <person name="Albuquerque L."/>
            <person name="Wiegand S."/>
            <person name="Kallscheuer N."/>
            <person name="da Costa M.S."/>
            <person name="Lobo-da-Cunha A."/>
            <person name="Jogler C."/>
            <person name="Lage O.M."/>
        </authorList>
    </citation>
    <scope>NUCLEOTIDE SEQUENCE [LARGE SCALE GENOMIC DNA]</scope>
    <source>
        <strain evidence="2 3">LzC2</strain>
    </source>
</reference>
<gene>
    <name evidence="2" type="ORF">LzC2_42920</name>
</gene>
<accession>A0ABX1VJD3</accession>
<name>A0ABX1VJD3_9PLAN</name>
<dbReference type="Proteomes" id="UP000609651">
    <property type="component" value="Unassembled WGS sequence"/>
</dbReference>
<evidence type="ECO:0000313" key="3">
    <source>
        <dbReference type="Proteomes" id="UP000609651"/>
    </source>
</evidence>
<dbReference type="EMBL" id="WTPX01000350">
    <property type="protein sequence ID" value="NNJ28180.1"/>
    <property type="molecule type" value="Genomic_DNA"/>
</dbReference>
<keyword evidence="3" id="KW-1185">Reference proteome</keyword>
<protein>
    <submittedName>
        <fullName evidence="2">Uncharacterized protein</fullName>
    </submittedName>
</protein>
<proteinExistence type="predicted"/>